<feature type="domain" description="AMP-dependent synthetase/ligase" evidence="1">
    <location>
        <begin position="86"/>
        <end position="296"/>
    </location>
</feature>
<dbReference type="EC" id="6.2.1.30" evidence="3"/>
<dbReference type="InterPro" id="IPR045851">
    <property type="entry name" value="AMP-bd_C_sf"/>
</dbReference>
<evidence type="ECO:0000313" key="4">
    <source>
        <dbReference type="Proteomes" id="UP001244552"/>
    </source>
</evidence>
<protein>
    <submittedName>
        <fullName evidence="3">Phenylacetate-CoA ligase</fullName>
        <ecNumber evidence="3">6.2.1.30</ecNumber>
    </submittedName>
</protein>
<keyword evidence="3" id="KW-0436">Ligase</keyword>
<name>A0ABU0MMP7_9PROT</name>
<dbReference type="InterPro" id="IPR000873">
    <property type="entry name" value="AMP-dep_synth/lig_dom"/>
</dbReference>
<organism evidence="3 4">
    <name type="scientific">Azospirillum picis</name>
    <dbReference type="NCBI Taxonomy" id="488438"/>
    <lineage>
        <taxon>Bacteria</taxon>
        <taxon>Pseudomonadati</taxon>
        <taxon>Pseudomonadota</taxon>
        <taxon>Alphaproteobacteria</taxon>
        <taxon>Rhodospirillales</taxon>
        <taxon>Azospirillaceae</taxon>
        <taxon>Azospirillum</taxon>
    </lineage>
</organism>
<reference evidence="3 4" key="1">
    <citation type="submission" date="2023-07" db="EMBL/GenBank/DDBJ databases">
        <title>Genomic Encyclopedia of Type Strains, Phase IV (KMG-IV): sequencing the most valuable type-strain genomes for metagenomic binning, comparative biology and taxonomic classification.</title>
        <authorList>
            <person name="Goeker M."/>
        </authorList>
    </citation>
    <scope>NUCLEOTIDE SEQUENCE [LARGE SCALE GENOMIC DNA]</scope>
    <source>
        <strain evidence="3 4">DSM 19922</strain>
    </source>
</reference>
<evidence type="ECO:0000259" key="2">
    <source>
        <dbReference type="Pfam" id="PF14535"/>
    </source>
</evidence>
<proteinExistence type="predicted"/>
<dbReference type="InterPro" id="IPR028154">
    <property type="entry name" value="AMP-dep_Lig_C"/>
</dbReference>
<sequence>MAVDDDAYWHPGLETQSRADWRQLQLDLLKDHLRHAYDGSPYYRAAFDAHGVSPESLRGLDDLRRFPFLDKATIRDRQVAAPPFGDLVAVPEREIVYISASSGSTGVPTASPFTAKDFEDWIDYEARQFWSSGLRPSDRYAHALNFSLFVGGPCVLGAQKLGALSIHAGTLPSERLLAVLDQFRATALWTTPSYAWHLGETAQREGIDPGRDLAVRRLFVAGEPGGSIPETRERIEALWGAEVYDYYGLSDIFGSCAGMCVEKDGLHWAEDHILVEVLDPETREPVAEGERGELVLTTLRKRARPIIRFRTGDVVSVTTEPCRCGRTSLRLKGVHGRLDDMLIVKGVNLFPGDVEAVVRQDPALTGEYRLVLDRVERLDRLTVEVEHSQGFNGDPEDLRGRLRRHLKAATGVGAEVALLAPGTLPRAVHKAKRIDDRRAHLWS</sequence>
<accession>A0ABU0MMP7</accession>
<keyword evidence="4" id="KW-1185">Reference proteome</keyword>
<dbReference type="Gene3D" id="3.40.50.12780">
    <property type="entry name" value="N-terminal domain of ligase-like"/>
    <property type="match status" value="1"/>
</dbReference>
<dbReference type="SUPFAM" id="SSF56801">
    <property type="entry name" value="Acetyl-CoA synthetase-like"/>
    <property type="match status" value="1"/>
</dbReference>
<dbReference type="PANTHER" id="PTHR43845">
    <property type="entry name" value="BLR5969 PROTEIN"/>
    <property type="match status" value="1"/>
</dbReference>
<dbReference type="Gene3D" id="3.30.300.30">
    <property type="match status" value="1"/>
</dbReference>
<dbReference type="Pfam" id="PF14535">
    <property type="entry name" value="AMP-binding_C_2"/>
    <property type="match status" value="1"/>
</dbReference>
<dbReference type="CDD" id="cd05913">
    <property type="entry name" value="PaaK"/>
    <property type="match status" value="1"/>
</dbReference>
<dbReference type="Proteomes" id="UP001244552">
    <property type="component" value="Unassembled WGS sequence"/>
</dbReference>
<dbReference type="GO" id="GO:0047475">
    <property type="term" value="F:phenylacetate-CoA ligase activity"/>
    <property type="evidence" value="ECO:0007669"/>
    <property type="project" value="UniProtKB-EC"/>
</dbReference>
<evidence type="ECO:0000259" key="1">
    <source>
        <dbReference type="Pfam" id="PF00501"/>
    </source>
</evidence>
<dbReference type="Pfam" id="PF00501">
    <property type="entry name" value="AMP-binding"/>
    <property type="match status" value="1"/>
</dbReference>
<dbReference type="InterPro" id="IPR042099">
    <property type="entry name" value="ANL_N_sf"/>
</dbReference>
<evidence type="ECO:0000313" key="3">
    <source>
        <dbReference type="EMBL" id="MDQ0534722.1"/>
    </source>
</evidence>
<feature type="domain" description="AMP-dependent ligase C-terminal" evidence="2">
    <location>
        <begin position="346"/>
        <end position="438"/>
    </location>
</feature>
<dbReference type="EMBL" id="JAUSVU010000013">
    <property type="protein sequence ID" value="MDQ0534722.1"/>
    <property type="molecule type" value="Genomic_DNA"/>
</dbReference>
<dbReference type="RefSeq" id="WP_209983818.1">
    <property type="nucleotide sequence ID" value="NZ_JAGINO010000012.1"/>
</dbReference>
<dbReference type="InterPro" id="IPR011880">
    <property type="entry name" value="PA_CoA_ligase"/>
</dbReference>
<gene>
    <name evidence="3" type="ORF">QO018_003599</name>
</gene>
<dbReference type="PANTHER" id="PTHR43845:SF1">
    <property type="entry name" value="BLR5969 PROTEIN"/>
    <property type="match status" value="1"/>
</dbReference>
<comment type="caution">
    <text evidence="3">The sequence shown here is derived from an EMBL/GenBank/DDBJ whole genome shotgun (WGS) entry which is preliminary data.</text>
</comment>